<dbReference type="Proteomes" id="UP000199110">
    <property type="component" value="Unassembled WGS sequence"/>
</dbReference>
<feature type="domain" description="Inner membrane protein YgaP-like transmembrane" evidence="2">
    <location>
        <begin position="1"/>
        <end position="69"/>
    </location>
</feature>
<accession>A0A1I3H0A7</accession>
<feature type="transmembrane region" description="Helical" evidence="1">
    <location>
        <begin position="43"/>
        <end position="63"/>
    </location>
</feature>
<dbReference type="EMBL" id="FORA01000001">
    <property type="protein sequence ID" value="SFI29119.1"/>
    <property type="molecule type" value="Genomic_DNA"/>
</dbReference>
<keyword evidence="1" id="KW-1133">Transmembrane helix</keyword>
<dbReference type="AlphaFoldDB" id="A0A1I3H0A7"/>
<evidence type="ECO:0000256" key="1">
    <source>
        <dbReference type="SAM" id="Phobius"/>
    </source>
</evidence>
<keyword evidence="4" id="KW-1185">Reference proteome</keyword>
<dbReference type="InterPro" id="IPR021309">
    <property type="entry name" value="YgaP-like_TM"/>
</dbReference>
<dbReference type="STRING" id="390807.SAMN04488095_0405"/>
<keyword evidence="1" id="KW-0472">Membrane</keyword>
<keyword evidence="1" id="KW-0812">Transmembrane</keyword>
<evidence type="ECO:0000313" key="3">
    <source>
        <dbReference type="EMBL" id="SFI29119.1"/>
    </source>
</evidence>
<sequence>MTRNVGSADMIIRLGLGLALIVAPLLNVPPVWASPVLGYGAMIVGTVLVLTSLFRFCPLYRVLGLNTCGI</sequence>
<dbReference type="OrthoDB" id="9804804at2"/>
<evidence type="ECO:0000313" key="4">
    <source>
        <dbReference type="Proteomes" id="UP000199110"/>
    </source>
</evidence>
<reference evidence="3 4" key="1">
    <citation type="submission" date="2016-10" db="EMBL/GenBank/DDBJ databases">
        <authorList>
            <person name="de Groot N.N."/>
        </authorList>
    </citation>
    <scope>NUCLEOTIDE SEQUENCE [LARGE SCALE GENOMIC DNA]</scope>
    <source>
        <strain evidence="3 4">DSM 19073</strain>
    </source>
</reference>
<proteinExistence type="predicted"/>
<gene>
    <name evidence="3" type="ORF">SAMN04488095_0405</name>
</gene>
<dbReference type="RefSeq" id="WP_092776607.1">
    <property type="nucleotide sequence ID" value="NZ_FORA01000001.1"/>
</dbReference>
<name>A0A1I3H0A7_9RHOB</name>
<protein>
    <recommendedName>
        <fullName evidence="2">Inner membrane protein YgaP-like transmembrane domain-containing protein</fullName>
    </recommendedName>
</protein>
<organism evidence="3 4">
    <name type="scientific">Jannaschia pohangensis</name>
    <dbReference type="NCBI Taxonomy" id="390807"/>
    <lineage>
        <taxon>Bacteria</taxon>
        <taxon>Pseudomonadati</taxon>
        <taxon>Pseudomonadota</taxon>
        <taxon>Alphaproteobacteria</taxon>
        <taxon>Rhodobacterales</taxon>
        <taxon>Roseobacteraceae</taxon>
        <taxon>Jannaschia</taxon>
    </lineage>
</organism>
<evidence type="ECO:0000259" key="2">
    <source>
        <dbReference type="Pfam" id="PF11127"/>
    </source>
</evidence>
<dbReference type="Pfam" id="PF11127">
    <property type="entry name" value="YgaP-like_TM"/>
    <property type="match status" value="1"/>
</dbReference>